<dbReference type="InterPro" id="IPR002645">
    <property type="entry name" value="STAS_dom"/>
</dbReference>
<evidence type="ECO:0000313" key="2">
    <source>
        <dbReference type="EMBL" id="GGX60318.1"/>
    </source>
</evidence>
<accession>A0A918KFI6</accession>
<protein>
    <recommendedName>
        <fullName evidence="1">STAS domain-containing protein</fullName>
    </recommendedName>
</protein>
<feature type="domain" description="STAS" evidence="1">
    <location>
        <begin position="16"/>
        <end position="67"/>
    </location>
</feature>
<name>A0A918KFI6_9ACTN</name>
<evidence type="ECO:0000313" key="3">
    <source>
        <dbReference type="Proteomes" id="UP000619244"/>
    </source>
</evidence>
<dbReference type="Gene3D" id="3.30.750.24">
    <property type="entry name" value="STAS domain"/>
    <property type="match status" value="1"/>
</dbReference>
<sequence>MSAATYTLRTVPDGPVTVVSATGEVDATNATAFSAHVTDLTGGRPAVLDLGDLLYLDSFGFATLRRLIAQHPVAIVLPAQHPLHKAVTLTRLPHHHTLREACTAARDEPTAD</sequence>
<gene>
    <name evidence="2" type="ORF">GCM10010358_13590</name>
</gene>
<dbReference type="InterPro" id="IPR036513">
    <property type="entry name" value="STAS_dom_sf"/>
</dbReference>
<dbReference type="Proteomes" id="UP000619244">
    <property type="component" value="Unassembled WGS sequence"/>
</dbReference>
<dbReference type="AlphaFoldDB" id="A0A918KFI6"/>
<dbReference type="PROSITE" id="PS50801">
    <property type="entry name" value="STAS"/>
    <property type="match status" value="1"/>
</dbReference>
<dbReference type="SUPFAM" id="SSF52091">
    <property type="entry name" value="SpoIIaa-like"/>
    <property type="match status" value="1"/>
</dbReference>
<keyword evidence="3" id="KW-1185">Reference proteome</keyword>
<proteinExistence type="predicted"/>
<dbReference type="Pfam" id="PF01740">
    <property type="entry name" value="STAS"/>
    <property type="match status" value="1"/>
</dbReference>
<reference evidence="2" key="1">
    <citation type="journal article" date="2014" name="Int. J. Syst. Evol. Microbiol.">
        <title>Complete genome sequence of Corynebacterium casei LMG S-19264T (=DSM 44701T), isolated from a smear-ripened cheese.</title>
        <authorList>
            <consortium name="US DOE Joint Genome Institute (JGI-PGF)"/>
            <person name="Walter F."/>
            <person name="Albersmeier A."/>
            <person name="Kalinowski J."/>
            <person name="Ruckert C."/>
        </authorList>
    </citation>
    <scope>NUCLEOTIDE SEQUENCE</scope>
    <source>
        <strain evidence="2">JCM 4790</strain>
    </source>
</reference>
<dbReference type="RefSeq" id="WP_190189233.1">
    <property type="nucleotide sequence ID" value="NZ_BMVU01000003.1"/>
</dbReference>
<dbReference type="EMBL" id="BMVU01000003">
    <property type="protein sequence ID" value="GGX60318.1"/>
    <property type="molecule type" value="Genomic_DNA"/>
</dbReference>
<reference evidence="2" key="2">
    <citation type="submission" date="2020-09" db="EMBL/GenBank/DDBJ databases">
        <authorList>
            <person name="Sun Q."/>
            <person name="Ohkuma M."/>
        </authorList>
    </citation>
    <scope>NUCLEOTIDE SEQUENCE</scope>
    <source>
        <strain evidence="2">JCM 4790</strain>
    </source>
</reference>
<evidence type="ECO:0000259" key="1">
    <source>
        <dbReference type="PROSITE" id="PS50801"/>
    </source>
</evidence>
<comment type="caution">
    <text evidence="2">The sequence shown here is derived from an EMBL/GenBank/DDBJ whole genome shotgun (WGS) entry which is preliminary data.</text>
</comment>
<organism evidence="2 3">
    <name type="scientific">Streptomyces minutiscleroticus</name>
    <dbReference type="NCBI Taxonomy" id="68238"/>
    <lineage>
        <taxon>Bacteria</taxon>
        <taxon>Bacillati</taxon>
        <taxon>Actinomycetota</taxon>
        <taxon>Actinomycetes</taxon>
        <taxon>Kitasatosporales</taxon>
        <taxon>Streptomycetaceae</taxon>
        <taxon>Streptomyces</taxon>
    </lineage>
</organism>